<dbReference type="InterPro" id="IPR050188">
    <property type="entry name" value="RluA_PseudoU_synthase"/>
</dbReference>
<dbReference type="InterPro" id="IPR002942">
    <property type="entry name" value="S4_RNA-bd"/>
</dbReference>
<comment type="similarity">
    <text evidence="2 7">Belongs to the pseudouridine synthase RluA family.</text>
</comment>
<feature type="domain" description="RNA-binding S4" evidence="8">
    <location>
        <begin position="14"/>
        <end position="78"/>
    </location>
</feature>
<evidence type="ECO:0000256" key="7">
    <source>
        <dbReference type="RuleBase" id="RU362028"/>
    </source>
</evidence>
<evidence type="ECO:0000313" key="9">
    <source>
        <dbReference type="EMBL" id="TXL67613.1"/>
    </source>
</evidence>
<dbReference type="InterPro" id="IPR006225">
    <property type="entry name" value="PsdUridine_synth_RluC/D"/>
</dbReference>
<dbReference type="InterPro" id="IPR006145">
    <property type="entry name" value="PsdUridine_synth_RsuA/RluA"/>
</dbReference>
<dbReference type="SUPFAM" id="SSF55120">
    <property type="entry name" value="Pseudouridine synthase"/>
    <property type="match status" value="1"/>
</dbReference>
<proteinExistence type="inferred from homology"/>
<dbReference type="Pfam" id="PF00849">
    <property type="entry name" value="PseudoU_synth_2"/>
    <property type="match status" value="1"/>
</dbReference>
<keyword evidence="10" id="KW-1185">Reference proteome</keyword>
<sequence>MKKNHLVTNQEENIRIDKLLTSLQPDRSRSEIQTWIKSHLVTINNQPTKANYRCMEGDVIKWNIPKEETLSLEGENIPLSIVYEDETLIIINKPSGMVVHPASGHIRGTLVNALLYHYDQLSTVSGEDRPGIVHRLDKDTSGLLVVAKTDQVHQKLIEQFKARLVKRTYEVVVHGTIGPDDGLIDAPIGRDPKQRQNMTVIDGGKEAITHFHVLKRFTNFTHVECQLETGRTHQIRVHMKYIGHPVLGDPKYGPRRKNVMKTGQVLHAKYLQFTHPINGKKLTFEVEPPKDFQEIIHQLEKMS</sequence>
<dbReference type="InterPro" id="IPR036986">
    <property type="entry name" value="S4_RNA-bd_sf"/>
</dbReference>
<evidence type="ECO:0000259" key="8">
    <source>
        <dbReference type="SMART" id="SM00363"/>
    </source>
</evidence>
<dbReference type="CDD" id="cd02869">
    <property type="entry name" value="PseudoU_synth_RluA_like"/>
    <property type="match status" value="1"/>
</dbReference>
<dbReference type="Pfam" id="PF01479">
    <property type="entry name" value="S4"/>
    <property type="match status" value="1"/>
</dbReference>
<dbReference type="Proteomes" id="UP000321574">
    <property type="component" value="Unassembled WGS sequence"/>
</dbReference>
<dbReference type="PROSITE" id="PS50889">
    <property type="entry name" value="S4"/>
    <property type="match status" value="1"/>
</dbReference>
<reference evidence="9 10" key="1">
    <citation type="submission" date="2019-06" db="EMBL/GenBank/DDBJ databases">
        <title>Cerasibacillus sp. nov., isolated from maize field.</title>
        <authorList>
            <person name="Lin S.-Y."/>
            <person name="Tsai C.-F."/>
            <person name="Young C.-C."/>
        </authorList>
    </citation>
    <scope>NUCLEOTIDE SEQUENCE [LARGE SCALE GENOMIC DNA]</scope>
    <source>
        <strain evidence="9 10">CC-CFT480</strain>
    </source>
</reference>
<keyword evidence="4 7" id="KW-0413">Isomerase</keyword>
<evidence type="ECO:0000256" key="6">
    <source>
        <dbReference type="PROSITE-ProRule" id="PRU00182"/>
    </source>
</evidence>
<dbReference type="NCBIfam" id="TIGR00005">
    <property type="entry name" value="rluA_subfam"/>
    <property type="match status" value="1"/>
</dbReference>
<evidence type="ECO:0000256" key="1">
    <source>
        <dbReference type="ARBA" id="ARBA00000073"/>
    </source>
</evidence>
<name>A0A5C8P390_9BACI</name>
<comment type="caution">
    <text evidence="9">The sequence shown here is derived from an EMBL/GenBank/DDBJ whole genome shotgun (WGS) entry which is preliminary data.</text>
</comment>
<dbReference type="InterPro" id="IPR006224">
    <property type="entry name" value="PsdUridine_synth_RluA-like_CS"/>
</dbReference>
<dbReference type="Gene3D" id="3.30.2350.10">
    <property type="entry name" value="Pseudouridine synthase"/>
    <property type="match status" value="1"/>
</dbReference>
<dbReference type="PROSITE" id="PS01129">
    <property type="entry name" value="PSI_RLU"/>
    <property type="match status" value="1"/>
</dbReference>
<organism evidence="9 10">
    <name type="scientific">Cerasibacillus terrae</name>
    <dbReference type="NCBI Taxonomy" id="2498845"/>
    <lineage>
        <taxon>Bacteria</taxon>
        <taxon>Bacillati</taxon>
        <taxon>Bacillota</taxon>
        <taxon>Bacilli</taxon>
        <taxon>Bacillales</taxon>
        <taxon>Bacillaceae</taxon>
        <taxon>Cerasibacillus</taxon>
    </lineage>
</organism>
<dbReference type="PANTHER" id="PTHR21600">
    <property type="entry name" value="MITOCHONDRIAL RNA PSEUDOURIDINE SYNTHASE"/>
    <property type="match status" value="1"/>
</dbReference>
<gene>
    <name evidence="9" type="ORF">FHP05_00945</name>
</gene>
<dbReference type="OrthoDB" id="9807829at2"/>
<dbReference type="GO" id="GO:0120159">
    <property type="term" value="F:rRNA pseudouridine synthase activity"/>
    <property type="evidence" value="ECO:0007669"/>
    <property type="project" value="UniProtKB-ARBA"/>
</dbReference>
<evidence type="ECO:0000256" key="3">
    <source>
        <dbReference type="ARBA" id="ARBA00022884"/>
    </source>
</evidence>
<dbReference type="SUPFAM" id="SSF55174">
    <property type="entry name" value="Alpha-L RNA-binding motif"/>
    <property type="match status" value="1"/>
</dbReference>
<dbReference type="Gene3D" id="3.10.290.10">
    <property type="entry name" value="RNA-binding S4 domain"/>
    <property type="match status" value="1"/>
</dbReference>
<dbReference type="EMBL" id="VDUW01000001">
    <property type="protein sequence ID" value="TXL67613.1"/>
    <property type="molecule type" value="Genomic_DNA"/>
</dbReference>
<dbReference type="PANTHER" id="PTHR21600:SF44">
    <property type="entry name" value="RIBOSOMAL LARGE SUBUNIT PSEUDOURIDINE SYNTHASE D"/>
    <property type="match status" value="1"/>
</dbReference>
<dbReference type="CDD" id="cd00165">
    <property type="entry name" value="S4"/>
    <property type="match status" value="1"/>
</dbReference>
<comment type="function">
    <text evidence="7">Responsible for synthesis of pseudouridine from uracil.</text>
</comment>
<dbReference type="AlphaFoldDB" id="A0A5C8P390"/>
<protein>
    <recommendedName>
        <fullName evidence="7">Pseudouridine synthase</fullName>
        <ecNumber evidence="7">5.4.99.-</ecNumber>
    </recommendedName>
</protein>
<evidence type="ECO:0000256" key="4">
    <source>
        <dbReference type="ARBA" id="ARBA00023235"/>
    </source>
</evidence>
<comment type="catalytic activity">
    <reaction evidence="1 7">
        <text>a uridine in RNA = a pseudouridine in RNA</text>
        <dbReference type="Rhea" id="RHEA:48348"/>
        <dbReference type="Rhea" id="RHEA-COMP:12068"/>
        <dbReference type="Rhea" id="RHEA-COMP:12069"/>
        <dbReference type="ChEBI" id="CHEBI:65314"/>
        <dbReference type="ChEBI" id="CHEBI:65315"/>
    </reaction>
</comment>
<dbReference type="SMART" id="SM00363">
    <property type="entry name" value="S4"/>
    <property type="match status" value="1"/>
</dbReference>
<accession>A0A5C8P390</accession>
<feature type="active site" evidence="5">
    <location>
        <position position="137"/>
    </location>
</feature>
<dbReference type="InterPro" id="IPR020103">
    <property type="entry name" value="PsdUridine_synth_cat_dom_sf"/>
</dbReference>
<dbReference type="GO" id="GO:0003723">
    <property type="term" value="F:RNA binding"/>
    <property type="evidence" value="ECO:0007669"/>
    <property type="project" value="UniProtKB-KW"/>
</dbReference>
<dbReference type="GO" id="GO:0000455">
    <property type="term" value="P:enzyme-directed rRNA pseudouridine synthesis"/>
    <property type="evidence" value="ECO:0007669"/>
    <property type="project" value="UniProtKB-ARBA"/>
</dbReference>
<dbReference type="FunFam" id="3.30.2350.10:FF:000006">
    <property type="entry name" value="Pseudouridine synthase"/>
    <property type="match status" value="1"/>
</dbReference>
<evidence type="ECO:0000313" key="10">
    <source>
        <dbReference type="Proteomes" id="UP000321574"/>
    </source>
</evidence>
<keyword evidence="3 6" id="KW-0694">RNA-binding</keyword>
<dbReference type="RefSeq" id="WP_147665193.1">
    <property type="nucleotide sequence ID" value="NZ_VDUW01000001.1"/>
</dbReference>
<dbReference type="EC" id="5.4.99.-" evidence="7"/>
<evidence type="ECO:0000256" key="2">
    <source>
        <dbReference type="ARBA" id="ARBA00010876"/>
    </source>
</evidence>
<evidence type="ECO:0000256" key="5">
    <source>
        <dbReference type="PIRSR" id="PIRSR606225-1"/>
    </source>
</evidence>